<dbReference type="InterPro" id="IPR003661">
    <property type="entry name" value="HisK_dim/P_dom"/>
</dbReference>
<feature type="modified residue" description="4-aspartylphosphate" evidence="6">
    <location>
        <position position="55"/>
    </location>
</feature>
<reference evidence="11" key="2">
    <citation type="journal article" date="2021" name="PeerJ">
        <title>Extensive microbial diversity within the chicken gut microbiome revealed by metagenomics and culture.</title>
        <authorList>
            <person name="Gilroy R."/>
            <person name="Ravi A."/>
            <person name="Getino M."/>
            <person name="Pursley I."/>
            <person name="Horton D.L."/>
            <person name="Alikhan N.F."/>
            <person name="Baker D."/>
            <person name="Gharbi K."/>
            <person name="Hall N."/>
            <person name="Watson M."/>
            <person name="Adriaenssens E.M."/>
            <person name="Foster-Nyarko E."/>
            <person name="Jarju S."/>
            <person name="Secka A."/>
            <person name="Antonio M."/>
            <person name="Oren A."/>
            <person name="Chaudhuri R.R."/>
            <person name="La Ragione R."/>
            <person name="Hildebrand F."/>
            <person name="Pallen M.J."/>
        </authorList>
    </citation>
    <scope>NUCLEOTIDE SEQUENCE</scope>
    <source>
        <strain evidence="11">6276</strain>
    </source>
</reference>
<dbReference type="SUPFAM" id="SSF52172">
    <property type="entry name" value="CheY-like"/>
    <property type="match status" value="1"/>
</dbReference>
<dbReference type="CDD" id="cd00130">
    <property type="entry name" value="PAS"/>
    <property type="match status" value="1"/>
</dbReference>
<dbReference type="SMART" id="SM00448">
    <property type="entry name" value="REC"/>
    <property type="match status" value="1"/>
</dbReference>
<evidence type="ECO:0000256" key="3">
    <source>
        <dbReference type="ARBA" id="ARBA00022553"/>
    </source>
</evidence>
<evidence type="ECO:0000256" key="4">
    <source>
        <dbReference type="ARBA" id="ARBA00022679"/>
    </source>
</evidence>
<dbReference type="CDD" id="cd00075">
    <property type="entry name" value="HATPase"/>
    <property type="match status" value="1"/>
</dbReference>
<keyword evidence="3 6" id="KW-0597">Phosphoprotein</keyword>
<dbReference type="Gene3D" id="3.40.50.2300">
    <property type="match status" value="1"/>
</dbReference>
<dbReference type="FunFam" id="3.30.565.10:FF:000006">
    <property type="entry name" value="Sensor histidine kinase WalK"/>
    <property type="match status" value="1"/>
</dbReference>
<dbReference type="InterPro" id="IPR035965">
    <property type="entry name" value="PAS-like_dom_sf"/>
</dbReference>
<comment type="caution">
    <text evidence="11">The sequence shown here is derived from an EMBL/GenBank/DDBJ whole genome shotgun (WGS) entry which is preliminary data.</text>
</comment>
<evidence type="ECO:0000313" key="12">
    <source>
        <dbReference type="Proteomes" id="UP000823928"/>
    </source>
</evidence>
<dbReference type="Pfam" id="PF13426">
    <property type="entry name" value="PAS_9"/>
    <property type="match status" value="1"/>
</dbReference>
<reference evidence="11" key="1">
    <citation type="submission" date="2020-10" db="EMBL/GenBank/DDBJ databases">
        <authorList>
            <person name="Gilroy R."/>
        </authorList>
    </citation>
    <scope>NUCLEOTIDE SEQUENCE</scope>
    <source>
        <strain evidence="11">6276</strain>
    </source>
</reference>
<dbReference type="InterPro" id="IPR005467">
    <property type="entry name" value="His_kinase_dom"/>
</dbReference>
<dbReference type="Pfam" id="PF02518">
    <property type="entry name" value="HATPase_c"/>
    <property type="match status" value="1"/>
</dbReference>
<dbReference type="CDD" id="cd17569">
    <property type="entry name" value="REC_HupR-like"/>
    <property type="match status" value="1"/>
</dbReference>
<dbReference type="GO" id="GO:0000155">
    <property type="term" value="F:phosphorelay sensor kinase activity"/>
    <property type="evidence" value="ECO:0007669"/>
    <property type="project" value="InterPro"/>
</dbReference>
<organism evidence="11 12">
    <name type="scientific">Candidatus Scatousia excrementigallinarum</name>
    <dbReference type="NCBI Taxonomy" id="2840935"/>
    <lineage>
        <taxon>Bacteria</taxon>
        <taxon>Candidatus Scatousia</taxon>
    </lineage>
</organism>
<feature type="coiled-coil region" evidence="7">
    <location>
        <begin position="127"/>
        <end position="157"/>
    </location>
</feature>
<evidence type="ECO:0000313" key="11">
    <source>
        <dbReference type="EMBL" id="HIS36060.1"/>
    </source>
</evidence>
<dbReference type="PANTHER" id="PTHR43547:SF2">
    <property type="entry name" value="HYBRID SIGNAL TRANSDUCTION HISTIDINE KINASE C"/>
    <property type="match status" value="1"/>
</dbReference>
<dbReference type="PANTHER" id="PTHR43547">
    <property type="entry name" value="TWO-COMPONENT HISTIDINE KINASE"/>
    <property type="match status" value="1"/>
</dbReference>
<dbReference type="Pfam" id="PF00512">
    <property type="entry name" value="HisKA"/>
    <property type="match status" value="1"/>
</dbReference>
<proteinExistence type="predicted"/>
<sequence>MIKGKIVIVDDEKMVTSSFKTLLKVEGFTDINCFNNPVEAVEFLKTNTPDIIISDFIMPEMNGLEFLTEAKKLYPEVSMILLTGYADKENAIKAINEIGLYKYIEKPWDNDDLLFNIRNGIERSHILSDLRDKINELEEAKKQLEIYSTSLEELVAERTKDLTVANSKLSGIINYCADGIIIIDSKGRIEQANPACENMTGLSEAALCKKKFQEIASMGKFSENIRENSNGVIMGLSSDAGEVLIKDCYIRNSLGEGRIPVEINFAAINEENSDKFVGVIRDVSKHKETERLRDDFIATLTHDLRTPLLAAIQTLKFFLDGSLGPVEEKQHVLLSTMLKSNEDLLGLVNALLEVYRFESGKLELCKTVFSVKDLVVQCYDELKPLAEKKNINFKLDLGDISDNTEITADKAELKRVIINLCGNAVNYTNKDGEIEILAKVQSGDFIFSVTDNGNGIPKEDIPNLFNRFSQGTSKKRSTGTGLGLYLSRQIVEAHGGKIWLESKLNKGSEFTFLLTDVVNEERQVING</sequence>
<dbReference type="InterPro" id="IPR011006">
    <property type="entry name" value="CheY-like_superfamily"/>
</dbReference>
<dbReference type="Gene3D" id="3.30.450.20">
    <property type="entry name" value="PAS domain"/>
    <property type="match status" value="1"/>
</dbReference>
<dbReference type="PROSITE" id="PS50110">
    <property type="entry name" value="RESPONSE_REGULATORY"/>
    <property type="match status" value="1"/>
</dbReference>
<dbReference type="Gene3D" id="1.10.287.130">
    <property type="match status" value="1"/>
</dbReference>
<evidence type="ECO:0000259" key="10">
    <source>
        <dbReference type="PROSITE" id="PS50112"/>
    </source>
</evidence>
<name>A0A9D1EYV8_9BACT</name>
<dbReference type="PRINTS" id="PR00344">
    <property type="entry name" value="BCTRLSENSOR"/>
</dbReference>
<dbReference type="InterPro" id="IPR000014">
    <property type="entry name" value="PAS"/>
</dbReference>
<dbReference type="SUPFAM" id="SSF47384">
    <property type="entry name" value="Homodimeric domain of signal transducing histidine kinase"/>
    <property type="match status" value="1"/>
</dbReference>
<evidence type="ECO:0000256" key="2">
    <source>
        <dbReference type="ARBA" id="ARBA00012438"/>
    </source>
</evidence>
<dbReference type="SUPFAM" id="SSF55874">
    <property type="entry name" value="ATPase domain of HSP90 chaperone/DNA topoisomerase II/histidine kinase"/>
    <property type="match status" value="1"/>
</dbReference>
<dbReference type="NCBIfam" id="TIGR00229">
    <property type="entry name" value="sensory_box"/>
    <property type="match status" value="1"/>
</dbReference>
<evidence type="ECO:0000256" key="6">
    <source>
        <dbReference type="PROSITE-ProRule" id="PRU00169"/>
    </source>
</evidence>
<dbReference type="AlphaFoldDB" id="A0A9D1EYV8"/>
<dbReference type="SMART" id="SM00388">
    <property type="entry name" value="HisKA"/>
    <property type="match status" value="1"/>
</dbReference>
<evidence type="ECO:0000256" key="1">
    <source>
        <dbReference type="ARBA" id="ARBA00000085"/>
    </source>
</evidence>
<feature type="domain" description="Response regulatory" evidence="9">
    <location>
        <begin position="5"/>
        <end position="121"/>
    </location>
</feature>
<protein>
    <recommendedName>
        <fullName evidence="2">histidine kinase</fullName>
        <ecNumber evidence="2">2.7.13.3</ecNumber>
    </recommendedName>
</protein>
<dbReference type="SMART" id="SM00387">
    <property type="entry name" value="HATPase_c"/>
    <property type="match status" value="1"/>
</dbReference>
<dbReference type="SUPFAM" id="SSF55785">
    <property type="entry name" value="PYP-like sensor domain (PAS domain)"/>
    <property type="match status" value="1"/>
</dbReference>
<dbReference type="InterPro" id="IPR036890">
    <property type="entry name" value="HATPase_C_sf"/>
</dbReference>
<dbReference type="Proteomes" id="UP000823928">
    <property type="component" value="Unassembled WGS sequence"/>
</dbReference>
<evidence type="ECO:0000259" key="9">
    <source>
        <dbReference type="PROSITE" id="PS50110"/>
    </source>
</evidence>
<dbReference type="InterPro" id="IPR003594">
    <property type="entry name" value="HATPase_dom"/>
</dbReference>
<keyword evidence="7" id="KW-0175">Coiled coil</keyword>
<keyword evidence="5" id="KW-0418">Kinase</keyword>
<gene>
    <name evidence="11" type="ORF">IAC10_05450</name>
</gene>
<evidence type="ECO:0000256" key="7">
    <source>
        <dbReference type="SAM" id="Coils"/>
    </source>
</evidence>
<dbReference type="InterPro" id="IPR001789">
    <property type="entry name" value="Sig_transdc_resp-reg_receiver"/>
</dbReference>
<dbReference type="Pfam" id="PF00072">
    <property type="entry name" value="Response_reg"/>
    <property type="match status" value="1"/>
</dbReference>
<dbReference type="EMBL" id="DVIU01000114">
    <property type="protein sequence ID" value="HIS36060.1"/>
    <property type="molecule type" value="Genomic_DNA"/>
</dbReference>
<feature type="domain" description="PAS" evidence="10">
    <location>
        <begin position="165"/>
        <end position="207"/>
    </location>
</feature>
<dbReference type="InterPro" id="IPR004358">
    <property type="entry name" value="Sig_transdc_His_kin-like_C"/>
</dbReference>
<evidence type="ECO:0000256" key="5">
    <source>
        <dbReference type="ARBA" id="ARBA00022777"/>
    </source>
</evidence>
<dbReference type="SMART" id="SM00091">
    <property type="entry name" value="PAS"/>
    <property type="match status" value="1"/>
</dbReference>
<accession>A0A9D1EYV8</accession>
<dbReference type="Gene3D" id="3.30.565.10">
    <property type="entry name" value="Histidine kinase-like ATPase, C-terminal domain"/>
    <property type="match status" value="1"/>
</dbReference>
<evidence type="ECO:0000259" key="8">
    <source>
        <dbReference type="PROSITE" id="PS50109"/>
    </source>
</evidence>
<dbReference type="PROSITE" id="PS50112">
    <property type="entry name" value="PAS"/>
    <property type="match status" value="1"/>
</dbReference>
<dbReference type="InterPro" id="IPR036097">
    <property type="entry name" value="HisK_dim/P_sf"/>
</dbReference>
<comment type="catalytic activity">
    <reaction evidence="1">
        <text>ATP + protein L-histidine = ADP + protein N-phospho-L-histidine.</text>
        <dbReference type="EC" id="2.7.13.3"/>
    </reaction>
</comment>
<dbReference type="PROSITE" id="PS50109">
    <property type="entry name" value="HIS_KIN"/>
    <property type="match status" value="1"/>
</dbReference>
<dbReference type="EC" id="2.7.13.3" evidence="2"/>
<dbReference type="CDD" id="cd00082">
    <property type="entry name" value="HisKA"/>
    <property type="match status" value="1"/>
</dbReference>
<keyword evidence="4" id="KW-0808">Transferase</keyword>
<feature type="domain" description="Histidine kinase" evidence="8">
    <location>
        <begin position="299"/>
        <end position="518"/>
    </location>
</feature>